<dbReference type="SUPFAM" id="SSF56112">
    <property type="entry name" value="Protein kinase-like (PK-like)"/>
    <property type="match status" value="1"/>
</dbReference>
<keyword evidence="13" id="KW-1185">Reference proteome</keyword>
<dbReference type="PROSITE" id="PS50222">
    <property type="entry name" value="EF_HAND_2"/>
    <property type="match status" value="2"/>
</dbReference>
<protein>
    <submittedName>
        <fullName evidence="12">CPK1 protein</fullName>
    </submittedName>
</protein>
<dbReference type="PROSITE" id="PS00108">
    <property type="entry name" value="PROTEIN_KINASE_ST"/>
    <property type="match status" value="1"/>
</dbReference>
<organism evidence="12 13">
    <name type="scientific">Symbiodinium necroappetens</name>
    <dbReference type="NCBI Taxonomy" id="1628268"/>
    <lineage>
        <taxon>Eukaryota</taxon>
        <taxon>Sar</taxon>
        <taxon>Alveolata</taxon>
        <taxon>Dinophyceae</taxon>
        <taxon>Suessiales</taxon>
        <taxon>Symbiodiniaceae</taxon>
        <taxon>Symbiodinium</taxon>
    </lineage>
</organism>
<gene>
    <name evidence="12" type="primary">CPK1</name>
    <name evidence="12" type="ORF">SNEC2469_LOCUS15516</name>
</gene>
<dbReference type="PROSITE" id="PS50011">
    <property type="entry name" value="PROTEIN_KINASE_DOM"/>
    <property type="match status" value="1"/>
</dbReference>
<feature type="domain" description="Protein kinase" evidence="10">
    <location>
        <begin position="1"/>
        <end position="223"/>
    </location>
</feature>
<reference evidence="12" key="1">
    <citation type="submission" date="2021-02" db="EMBL/GenBank/DDBJ databases">
        <authorList>
            <person name="Dougan E. K."/>
            <person name="Rhodes N."/>
            <person name="Thang M."/>
            <person name="Chan C."/>
        </authorList>
    </citation>
    <scope>NUCLEOTIDE SEQUENCE</scope>
</reference>
<dbReference type="GO" id="GO:0005509">
    <property type="term" value="F:calcium ion binding"/>
    <property type="evidence" value="ECO:0007669"/>
    <property type="project" value="InterPro"/>
</dbReference>
<dbReference type="GO" id="GO:0005524">
    <property type="term" value="F:ATP binding"/>
    <property type="evidence" value="ECO:0007669"/>
    <property type="project" value="UniProtKB-KW"/>
</dbReference>
<dbReference type="OrthoDB" id="423623at2759"/>
<dbReference type="PROSITE" id="PS00018">
    <property type="entry name" value="EF_HAND_1"/>
    <property type="match status" value="2"/>
</dbReference>
<evidence type="ECO:0000256" key="2">
    <source>
        <dbReference type="ARBA" id="ARBA00022527"/>
    </source>
</evidence>
<dbReference type="AlphaFoldDB" id="A0A812TJW8"/>
<dbReference type="InterPro" id="IPR002048">
    <property type="entry name" value="EF_hand_dom"/>
</dbReference>
<keyword evidence="3" id="KW-0808">Transferase</keyword>
<evidence type="ECO:0000256" key="6">
    <source>
        <dbReference type="ARBA" id="ARBA00022837"/>
    </source>
</evidence>
<dbReference type="Gene3D" id="1.10.238.10">
    <property type="entry name" value="EF-hand"/>
    <property type="match status" value="1"/>
</dbReference>
<evidence type="ECO:0000313" key="12">
    <source>
        <dbReference type="EMBL" id="CAE7539162.1"/>
    </source>
</evidence>
<dbReference type="InterPro" id="IPR008271">
    <property type="entry name" value="Ser/Thr_kinase_AS"/>
</dbReference>
<evidence type="ECO:0000256" key="8">
    <source>
        <dbReference type="ARBA" id="ARBA00024334"/>
    </source>
</evidence>
<evidence type="ECO:0000313" key="13">
    <source>
        <dbReference type="Proteomes" id="UP000601435"/>
    </source>
</evidence>
<dbReference type="Pfam" id="PF00069">
    <property type="entry name" value="Pkinase"/>
    <property type="match status" value="1"/>
</dbReference>
<dbReference type="Proteomes" id="UP000601435">
    <property type="component" value="Unassembled WGS sequence"/>
</dbReference>
<dbReference type="Gene3D" id="1.10.510.10">
    <property type="entry name" value="Transferase(Phosphotransferase) domain 1"/>
    <property type="match status" value="1"/>
</dbReference>
<evidence type="ECO:0000259" key="11">
    <source>
        <dbReference type="PROSITE" id="PS50222"/>
    </source>
</evidence>
<feature type="compositionally biased region" description="Basic and acidic residues" evidence="9">
    <location>
        <begin position="366"/>
        <end position="386"/>
    </location>
</feature>
<evidence type="ECO:0000256" key="5">
    <source>
        <dbReference type="ARBA" id="ARBA00022777"/>
    </source>
</evidence>
<keyword evidence="2" id="KW-0723">Serine/threonine-protein kinase</keyword>
<feature type="region of interest" description="Disordered" evidence="9">
    <location>
        <begin position="366"/>
        <end position="393"/>
    </location>
</feature>
<dbReference type="InterPro" id="IPR011992">
    <property type="entry name" value="EF-hand-dom_pair"/>
</dbReference>
<dbReference type="InterPro" id="IPR018247">
    <property type="entry name" value="EF_Hand_1_Ca_BS"/>
</dbReference>
<evidence type="ECO:0000256" key="7">
    <source>
        <dbReference type="ARBA" id="ARBA00022840"/>
    </source>
</evidence>
<dbReference type="InterPro" id="IPR050205">
    <property type="entry name" value="CDPK_Ser/Thr_kinases"/>
</dbReference>
<feature type="domain" description="EF-hand" evidence="11">
    <location>
        <begin position="335"/>
        <end position="370"/>
    </location>
</feature>
<comment type="caution">
    <text evidence="12">The sequence shown here is derived from an EMBL/GenBank/DDBJ whole genome shotgun (WGS) entry which is preliminary data.</text>
</comment>
<dbReference type="PANTHER" id="PTHR24349">
    <property type="entry name" value="SERINE/THREONINE-PROTEIN KINASE"/>
    <property type="match status" value="1"/>
</dbReference>
<feature type="domain" description="EF-hand" evidence="11">
    <location>
        <begin position="264"/>
        <end position="299"/>
    </location>
</feature>
<comment type="similarity">
    <text evidence="8">Belongs to the protein kinase superfamily. Ser/Thr protein kinase family. CDPK subfamily.</text>
</comment>
<dbReference type="EMBL" id="CAJNJA010025208">
    <property type="protein sequence ID" value="CAE7539162.1"/>
    <property type="molecule type" value="Genomic_DNA"/>
</dbReference>
<evidence type="ECO:0000259" key="10">
    <source>
        <dbReference type="PROSITE" id="PS50011"/>
    </source>
</evidence>
<dbReference type="SMART" id="SM00220">
    <property type="entry name" value="S_TKc"/>
    <property type="match status" value="1"/>
</dbReference>
<feature type="non-terminal residue" evidence="12">
    <location>
        <position position="1"/>
    </location>
</feature>
<sequence>EYCADALNLYLFTDMLPGGDLLDIVEGSYNKKRRIEENWVRDVFRQAAEGVAYCHAKGVMHKDLKLENIMLASVQPPEAVVIDVGLAELFPPSEADSFSSADPAGTLATMAPEVIRGNFNAKCDVWSLGCCLYALLCRKPLRLEDVKGEGKGEVELYDYFYPFSPPPDESRPELKAYIARQKEGPDFTRLECSEDVRSLLTLLLTYDKEPRPSMQKVLGHQWLELSRTSSRFSKHQLESLLQFHRINPLAQAVLLDLASQLPLKQLREMSSLFESMDKDGNGMLDQAELAEGLRLGGLAPAAAADTAERLAKGAGGCVEFSRFVAALAPSCQELIDDEHLRSSFNRLDANGDGYVSRCELQRLLERGSKASSTPEDKVDANRREKAAQSAQKAFDAISGEGRQRVSFESFRRHLGSFVA</sequence>
<evidence type="ECO:0000256" key="1">
    <source>
        <dbReference type="ARBA" id="ARBA00001946"/>
    </source>
</evidence>
<keyword evidence="4" id="KW-0547">Nucleotide-binding</keyword>
<keyword evidence="7" id="KW-0067">ATP-binding</keyword>
<dbReference type="InterPro" id="IPR000719">
    <property type="entry name" value="Prot_kinase_dom"/>
</dbReference>
<evidence type="ECO:0000256" key="4">
    <source>
        <dbReference type="ARBA" id="ARBA00022741"/>
    </source>
</evidence>
<keyword evidence="6" id="KW-0106">Calcium</keyword>
<dbReference type="SUPFAM" id="SSF47473">
    <property type="entry name" value="EF-hand"/>
    <property type="match status" value="1"/>
</dbReference>
<dbReference type="InterPro" id="IPR011009">
    <property type="entry name" value="Kinase-like_dom_sf"/>
</dbReference>
<dbReference type="GO" id="GO:0004674">
    <property type="term" value="F:protein serine/threonine kinase activity"/>
    <property type="evidence" value="ECO:0007669"/>
    <property type="project" value="UniProtKB-KW"/>
</dbReference>
<proteinExistence type="inferred from homology"/>
<evidence type="ECO:0000256" key="3">
    <source>
        <dbReference type="ARBA" id="ARBA00022679"/>
    </source>
</evidence>
<comment type="cofactor">
    <cofactor evidence="1">
        <name>Mg(2+)</name>
        <dbReference type="ChEBI" id="CHEBI:18420"/>
    </cofactor>
</comment>
<evidence type="ECO:0000256" key="9">
    <source>
        <dbReference type="SAM" id="MobiDB-lite"/>
    </source>
</evidence>
<accession>A0A812TJW8</accession>
<name>A0A812TJW8_9DINO</name>
<dbReference type="SMART" id="SM00054">
    <property type="entry name" value="EFh"/>
    <property type="match status" value="3"/>
</dbReference>
<keyword evidence="5" id="KW-0418">Kinase</keyword>
<dbReference type="Pfam" id="PF13202">
    <property type="entry name" value="EF-hand_5"/>
    <property type="match status" value="2"/>
</dbReference>